<evidence type="ECO:0000313" key="3">
    <source>
        <dbReference type="EMBL" id="GGA37922.1"/>
    </source>
</evidence>
<comment type="caution">
    <text evidence="3">The sequence shown here is derived from an EMBL/GenBank/DDBJ whole genome shotgun (WGS) entry which is preliminary data.</text>
</comment>
<gene>
    <name evidence="3" type="ORF">GCM10011395_05300</name>
</gene>
<evidence type="ECO:0000256" key="1">
    <source>
        <dbReference type="SAM" id="MobiDB-lite"/>
    </source>
</evidence>
<accession>A0ABQ1G6X5</accession>
<evidence type="ECO:0000313" key="4">
    <source>
        <dbReference type="Proteomes" id="UP000618591"/>
    </source>
</evidence>
<name>A0ABQ1G6X5_9SPHN</name>
<reference evidence="4" key="1">
    <citation type="journal article" date="2019" name="Int. J. Syst. Evol. Microbiol.">
        <title>The Global Catalogue of Microorganisms (GCM) 10K type strain sequencing project: providing services to taxonomists for standard genome sequencing and annotation.</title>
        <authorList>
            <consortium name="The Broad Institute Genomics Platform"/>
            <consortium name="The Broad Institute Genome Sequencing Center for Infectious Disease"/>
            <person name="Wu L."/>
            <person name="Ma J."/>
        </authorList>
    </citation>
    <scope>NUCLEOTIDE SEQUENCE [LARGE SCALE GENOMIC DNA]</scope>
    <source>
        <strain evidence="4">CGMCC 1.10106</strain>
    </source>
</reference>
<organism evidence="3 4">
    <name type="scientific">Sphingomonas psychrolutea</name>
    <dbReference type="NCBI Taxonomy" id="1259676"/>
    <lineage>
        <taxon>Bacteria</taxon>
        <taxon>Pseudomonadati</taxon>
        <taxon>Pseudomonadota</taxon>
        <taxon>Alphaproteobacteria</taxon>
        <taxon>Sphingomonadales</taxon>
        <taxon>Sphingomonadaceae</taxon>
        <taxon>Sphingomonas</taxon>
    </lineage>
</organism>
<evidence type="ECO:0000256" key="2">
    <source>
        <dbReference type="SAM" id="SignalP"/>
    </source>
</evidence>
<evidence type="ECO:0008006" key="5">
    <source>
        <dbReference type="Google" id="ProtNLM"/>
    </source>
</evidence>
<keyword evidence="4" id="KW-1185">Reference proteome</keyword>
<dbReference type="RefSeq" id="WP_188445291.1">
    <property type="nucleotide sequence ID" value="NZ_BMDW01000002.1"/>
</dbReference>
<dbReference type="EMBL" id="BMDW01000002">
    <property type="protein sequence ID" value="GGA37922.1"/>
    <property type="molecule type" value="Genomic_DNA"/>
</dbReference>
<proteinExistence type="predicted"/>
<feature type="region of interest" description="Disordered" evidence="1">
    <location>
        <begin position="61"/>
        <end position="82"/>
    </location>
</feature>
<protein>
    <recommendedName>
        <fullName evidence="5">PsiF repeat-containing protein</fullName>
    </recommendedName>
</protein>
<feature type="chain" id="PRO_5045944647" description="PsiF repeat-containing protein" evidence="2">
    <location>
        <begin position="24"/>
        <end position="82"/>
    </location>
</feature>
<keyword evidence="2" id="KW-0732">Signal</keyword>
<dbReference type="Proteomes" id="UP000618591">
    <property type="component" value="Unassembled WGS sequence"/>
</dbReference>
<sequence>MTKLPVTLGAFALIFAAATPAVAADSMITKAQMSTLAKCKAQSKKSAKCAAFIKAHPESSMQAEGAMMSDGGGMMSAEKPKN</sequence>
<feature type="signal peptide" evidence="2">
    <location>
        <begin position="1"/>
        <end position="23"/>
    </location>
</feature>